<evidence type="ECO:0000256" key="2">
    <source>
        <dbReference type="ARBA" id="ARBA00022723"/>
    </source>
</evidence>
<keyword evidence="1 6" id="KW-0645">Protease</keyword>
<feature type="domain" description="Peptidase M48" evidence="7">
    <location>
        <begin position="34"/>
        <end position="109"/>
    </location>
</feature>
<dbReference type="Proteomes" id="UP000642488">
    <property type="component" value="Unassembled WGS sequence"/>
</dbReference>
<accession>A0A934MFL2</accession>
<keyword evidence="2" id="KW-0479">Metal-binding</keyword>
<comment type="caution">
    <text evidence="8">The sequence shown here is derived from an EMBL/GenBank/DDBJ whole genome shotgun (WGS) entry which is preliminary data.</text>
</comment>
<keyword evidence="3 6" id="KW-0378">Hydrolase</keyword>
<evidence type="ECO:0000256" key="4">
    <source>
        <dbReference type="ARBA" id="ARBA00022833"/>
    </source>
</evidence>
<dbReference type="InterPro" id="IPR001915">
    <property type="entry name" value="Peptidase_M48"/>
</dbReference>
<dbReference type="GO" id="GO:0004222">
    <property type="term" value="F:metalloendopeptidase activity"/>
    <property type="evidence" value="ECO:0007669"/>
    <property type="project" value="InterPro"/>
</dbReference>
<protein>
    <submittedName>
        <fullName evidence="8">M48 family metalloprotease</fullName>
    </submittedName>
</protein>
<dbReference type="AlphaFoldDB" id="A0A934MFL2"/>
<evidence type="ECO:0000256" key="3">
    <source>
        <dbReference type="ARBA" id="ARBA00022801"/>
    </source>
</evidence>
<keyword evidence="9" id="KW-1185">Reference proteome</keyword>
<evidence type="ECO:0000313" key="9">
    <source>
        <dbReference type="Proteomes" id="UP000642488"/>
    </source>
</evidence>
<organism evidence="8 9">
    <name type="scientific">Palleronia pontilimi</name>
    <dbReference type="NCBI Taxonomy" id="1964209"/>
    <lineage>
        <taxon>Bacteria</taxon>
        <taxon>Pseudomonadati</taxon>
        <taxon>Pseudomonadota</taxon>
        <taxon>Alphaproteobacteria</taxon>
        <taxon>Rhodobacterales</taxon>
        <taxon>Roseobacteraceae</taxon>
        <taxon>Palleronia</taxon>
    </lineage>
</organism>
<dbReference type="GO" id="GO:0046872">
    <property type="term" value="F:metal ion binding"/>
    <property type="evidence" value="ECO:0007669"/>
    <property type="project" value="UniProtKB-KW"/>
</dbReference>
<evidence type="ECO:0000313" key="8">
    <source>
        <dbReference type="EMBL" id="MBJ3764641.1"/>
    </source>
</evidence>
<evidence type="ECO:0000256" key="6">
    <source>
        <dbReference type="RuleBase" id="RU003983"/>
    </source>
</evidence>
<evidence type="ECO:0000259" key="7">
    <source>
        <dbReference type="Pfam" id="PF01435"/>
    </source>
</evidence>
<dbReference type="EMBL" id="JAEKPD010000036">
    <property type="protein sequence ID" value="MBJ3764641.1"/>
    <property type="molecule type" value="Genomic_DNA"/>
</dbReference>
<keyword evidence="4 6" id="KW-0862">Zinc</keyword>
<evidence type="ECO:0000256" key="1">
    <source>
        <dbReference type="ARBA" id="ARBA00022670"/>
    </source>
</evidence>
<dbReference type="Pfam" id="PF01435">
    <property type="entry name" value="Peptidase_M48"/>
    <property type="match status" value="1"/>
</dbReference>
<comment type="similarity">
    <text evidence="6">Belongs to the peptidase M48 family.</text>
</comment>
<name>A0A934MFL2_9RHOB</name>
<gene>
    <name evidence="8" type="ORF">ILP92_18060</name>
</gene>
<keyword evidence="5 6" id="KW-0482">Metalloprotease</keyword>
<comment type="cofactor">
    <cofactor evidence="6">
        <name>Zn(2+)</name>
        <dbReference type="ChEBI" id="CHEBI:29105"/>
    </cofactor>
    <text evidence="6">Binds 1 zinc ion per subunit.</text>
</comment>
<reference evidence="8" key="1">
    <citation type="submission" date="2020-12" db="EMBL/GenBank/DDBJ databases">
        <title>Bacterial taxonomy.</title>
        <authorList>
            <person name="Pan X."/>
        </authorList>
    </citation>
    <scope>NUCLEOTIDE SEQUENCE</scope>
    <source>
        <strain evidence="8">KCTC 52957</strain>
    </source>
</reference>
<evidence type="ECO:0000256" key="5">
    <source>
        <dbReference type="ARBA" id="ARBA00023049"/>
    </source>
</evidence>
<dbReference type="GO" id="GO:0006508">
    <property type="term" value="P:proteolysis"/>
    <property type="evidence" value="ECO:0007669"/>
    <property type="project" value="UniProtKB-KW"/>
</dbReference>
<sequence>MAGAIILGAITATSQAYATQANPYRYTGADSAEMRRNMELGVAIGQKAYSQSYELESDVIATYITKNAGYDPVEGAKFFARPAAARTSAGNLSFWGTHPPDAKRLATVIETAKKAGSGQMLVPKD</sequence>
<proteinExistence type="inferred from homology"/>